<dbReference type="SUPFAM" id="SSF57756">
    <property type="entry name" value="Retrovirus zinc finger-like domains"/>
    <property type="match status" value="1"/>
</dbReference>
<feature type="compositionally biased region" description="Basic residues" evidence="2">
    <location>
        <begin position="47"/>
        <end position="56"/>
    </location>
</feature>
<keyword evidence="1" id="KW-0479">Metal-binding</keyword>
<evidence type="ECO:0000313" key="5">
    <source>
        <dbReference type="Proteomes" id="UP001605036"/>
    </source>
</evidence>
<feature type="region of interest" description="Disordered" evidence="2">
    <location>
        <begin position="24"/>
        <end position="85"/>
    </location>
</feature>
<reference evidence="4 5" key="1">
    <citation type="submission" date="2024-09" db="EMBL/GenBank/DDBJ databases">
        <title>Chromosome-scale assembly of Riccia fluitans.</title>
        <authorList>
            <person name="Paukszto L."/>
            <person name="Sawicki J."/>
            <person name="Karawczyk K."/>
            <person name="Piernik-Szablinska J."/>
            <person name="Szczecinska M."/>
            <person name="Mazdziarz M."/>
        </authorList>
    </citation>
    <scope>NUCLEOTIDE SEQUENCE [LARGE SCALE GENOMIC DNA]</scope>
    <source>
        <strain evidence="4">Rf_01</strain>
        <tissue evidence="4">Aerial parts of the thallus</tissue>
    </source>
</reference>
<dbReference type="InterPro" id="IPR001878">
    <property type="entry name" value="Znf_CCHC"/>
</dbReference>
<dbReference type="EMBL" id="JBHFFA010000003">
    <property type="protein sequence ID" value="KAL2635310.1"/>
    <property type="molecule type" value="Genomic_DNA"/>
</dbReference>
<dbReference type="SMART" id="SM00343">
    <property type="entry name" value="ZnF_C2HC"/>
    <property type="match status" value="1"/>
</dbReference>
<dbReference type="InterPro" id="IPR036875">
    <property type="entry name" value="Znf_CCHC_sf"/>
</dbReference>
<dbReference type="GO" id="GO:0008270">
    <property type="term" value="F:zinc ion binding"/>
    <property type="evidence" value="ECO:0007669"/>
    <property type="project" value="UniProtKB-KW"/>
</dbReference>
<comment type="caution">
    <text evidence="4">The sequence shown here is derived from an EMBL/GenBank/DDBJ whole genome shotgun (WGS) entry which is preliminary data.</text>
</comment>
<dbReference type="Gene3D" id="4.10.60.10">
    <property type="entry name" value="Zinc finger, CCHC-type"/>
    <property type="match status" value="1"/>
</dbReference>
<sequence>MELYKQPTLPDTYAELLKKAERLEMGVGEPEATSAHASEPHEAGPFSKKKGFKRRWGGNLERGETSAPPAKKQNPRPKSEGLRQVSRANIASGKCFNCGEMGHILRKCPKRAKVREEAGASEDLLDGGATHSFLSPEVVRKTGLPAVKAGRPITVRFGQGKMQKTSEVAKEVKLDFGKGCVLEEDFTVCQLDGLEAVLGNTLFDRIEMELARRPLRLSFKVKGKRHGVRVHRVSRKRDSAGLNLIRVKDVDFEDGVLCVMRWADMGSDGPKGDAIPSGKSSPSQDELREILGGYADVLTDKLLEELPPRREVDHKIELVPGATPPSKAAYRLNQVEMGEIKK</sequence>
<dbReference type="PANTHER" id="PTHR15503">
    <property type="entry name" value="LDOC1 RELATED"/>
    <property type="match status" value="1"/>
</dbReference>
<organism evidence="4 5">
    <name type="scientific">Riccia fluitans</name>
    <dbReference type="NCBI Taxonomy" id="41844"/>
    <lineage>
        <taxon>Eukaryota</taxon>
        <taxon>Viridiplantae</taxon>
        <taxon>Streptophyta</taxon>
        <taxon>Embryophyta</taxon>
        <taxon>Marchantiophyta</taxon>
        <taxon>Marchantiopsida</taxon>
        <taxon>Marchantiidae</taxon>
        <taxon>Marchantiales</taxon>
        <taxon>Ricciaceae</taxon>
        <taxon>Riccia</taxon>
    </lineage>
</organism>
<dbReference type="Pfam" id="PF08284">
    <property type="entry name" value="RVP_2"/>
    <property type="match status" value="1"/>
</dbReference>
<feature type="domain" description="CCHC-type" evidence="3">
    <location>
        <begin position="94"/>
        <end position="110"/>
    </location>
</feature>
<dbReference type="PANTHER" id="PTHR15503:SF22">
    <property type="entry name" value="TRANSPOSON TY3-I GAG POLYPROTEIN"/>
    <property type="match status" value="1"/>
</dbReference>
<dbReference type="Gene3D" id="2.40.70.10">
    <property type="entry name" value="Acid Proteases"/>
    <property type="match status" value="1"/>
</dbReference>
<keyword evidence="1" id="KW-0862">Zinc</keyword>
<dbReference type="PROSITE" id="PS50158">
    <property type="entry name" value="ZF_CCHC"/>
    <property type="match status" value="1"/>
</dbReference>
<dbReference type="CDD" id="cd00303">
    <property type="entry name" value="retropepsin_like"/>
    <property type="match status" value="1"/>
</dbReference>
<dbReference type="InterPro" id="IPR032567">
    <property type="entry name" value="RTL1-rel"/>
</dbReference>
<keyword evidence="1" id="KW-0863">Zinc-finger</keyword>
<evidence type="ECO:0000259" key="3">
    <source>
        <dbReference type="PROSITE" id="PS50158"/>
    </source>
</evidence>
<gene>
    <name evidence="4" type="ORF">R1flu_006789</name>
</gene>
<dbReference type="Pfam" id="PF00098">
    <property type="entry name" value="zf-CCHC"/>
    <property type="match status" value="1"/>
</dbReference>
<dbReference type="AlphaFoldDB" id="A0ABD1YXB9"/>
<dbReference type="Proteomes" id="UP001605036">
    <property type="component" value="Unassembled WGS sequence"/>
</dbReference>
<dbReference type="InterPro" id="IPR021109">
    <property type="entry name" value="Peptidase_aspartic_dom_sf"/>
</dbReference>
<accession>A0ABD1YXB9</accession>
<protein>
    <recommendedName>
        <fullName evidence="3">CCHC-type domain-containing protein</fullName>
    </recommendedName>
</protein>
<keyword evidence="5" id="KW-1185">Reference proteome</keyword>
<proteinExistence type="predicted"/>
<evidence type="ECO:0000313" key="4">
    <source>
        <dbReference type="EMBL" id="KAL2635310.1"/>
    </source>
</evidence>
<evidence type="ECO:0000256" key="2">
    <source>
        <dbReference type="SAM" id="MobiDB-lite"/>
    </source>
</evidence>
<name>A0ABD1YXB9_9MARC</name>
<evidence type="ECO:0000256" key="1">
    <source>
        <dbReference type="PROSITE-ProRule" id="PRU00047"/>
    </source>
</evidence>